<evidence type="ECO:0000313" key="8">
    <source>
        <dbReference type="Proteomes" id="UP001385892"/>
    </source>
</evidence>
<dbReference type="EMBL" id="JBBKZT010000001">
    <property type="protein sequence ID" value="MEJ8845729.1"/>
    <property type="molecule type" value="Genomic_DNA"/>
</dbReference>
<comment type="caution">
    <text evidence="7">The sequence shown here is derived from an EMBL/GenBank/DDBJ whole genome shotgun (WGS) entry which is preliminary data.</text>
</comment>
<evidence type="ECO:0000313" key="7">
    <source>
        <dbReference type="EMBL" id="MEJ8845729.1"/>
    </source>
</evidence>
<dbReference type="InterPro" id="IPR012127">
    <property type="entry name" value="Cyt_c_prime"/>
</dbReference>
<keyword evidence="8" id="KW-1185">Reference proteome</keyword>
<keyword evidence="1" id="KW-0813">Transport</keyword>
<evidence type="ECO:0000256" key="4">
    <source>
        <dbReference type="ARBA" id="ARBA00022982"/>
    </source>
</evidence>
<dbReference type="Pfam" id="PF01322">
    <property type="entry name" value="Cytochrom_C_2"/>
    <property type="match status" value="1"/>
</dbReference>
<accession>A0ABU8WEE0</accession>
<keyword evidence="3" id="KW-0479">Metal-binding</keyword>
<keyword evidence="4" id="KW-0249">Electron transport</keyword>
<keyword evidence="6" id="KW-0732">Signal</keyword>
<proteinExistence type="predicted"/>
<feature type="signal peptide" evidence="6">
    <location>
        <begin position="1"/>
        <end position="22"/>
    </location>
</feature>
<reference evidence="7 8" key="1">
    <citation type="submission" date="2024-03" db="EMBL/GenBank/DDBJ databases">
        <title>Novel species of the genus Variovorax.</title>
        <authorList>
            <person name="Liu Q."/>
            <person name="Xin Y.-H."/>
        </authorList>
    </citation>
    <scope>NUCLEOTIDE SEQUENCE [LARGE SCALE GENOMIC DNA]</scope>
    <source>
        <strain evidence="7 8">KACC 18900</strain>
    </source>
</reference>
<keyword evidence="5" id="KW-0408">Iron</keyword>
<evidence type="ECO:0000256" key="5">
    <source>
        <dbReference type="ARBA" id="ARBA00023004"/>
    </source>
</evidence>
<keyword evidence="2" id="KW-0349">Heme</keyword>
<dbReference type="Gene3D" id="1.20.120.10">
    <property type="entry name" value="Cytochrome c/b562"/>
    <property type="match status" value="1"/>
</dbReference>
<dbReference type="PRINTS" id="PR00608">
    <property type="entry name" value="CYTCHROMECII"/>
</dbReference>
<gene>
    <name evidence="7" type="ORF">WKW82_03675</name>
</gene>
<dbReference type="RefSeq" id="WP_340340868.1">
    <property type="nucleotide sequence ID" value="NZ_JBBKZT010000001.1"/>
</dbReference>
<dbReference type="InterPro" id="IPR010980">
    <property type="entry name" value="Cyt_c/b562"/>
</dbReference>
<protein>
    <submittedName>
        <fullName evidence="7">Cytochrome c</fullName>
    </submittedName>
</protein>
<sequence>MKRLATFAVAVACAALSVPAAAQFAKPEDAIKYRQSAMALQGAHFGRIAAMANGRAPYDKAAVIANAELVATISQLPWSGAYAPGTEGGKAKPEIWKDTAKFKETSDKLVAETAKLLTVAKTGDLDALKAAVSSTGETCKSCHDAFRSK</sequence>
<dbReference type="InterPro" id="IPR002321">
    <property type="entry name" value="Cyt_c_II"/>
</dbReference>
<evidence type="ECO:0000256" key="1">
    <source>
        <dbReference type="ARBA" id="ARBA00022448"/>
    </source>
</evidence>
<evidence type="ECO:0000256" key="3">
    <source>
        <dbReference type="ARBA" id="ARBA00022723"/>
    </source>
</evidence>
<name>A0ABU8WEE0_9BURK</name>
<organism evidence="7 8">
    <name type="scientific">Variovorax rhizosphaerae</name>
    <dbReference type="NCBI Taxonomy" id="1836200"/>
    <lineage>
        <taxon>Bacteria</taxon>
        <taxon>Pseudomonadati</taxon>
        <taxon>Pseudomonadota</taxon>
        <taxon>Betaproteobacteria</taxon>
        <taxon>Burkholderiales</taxon>
        <taxon>Comamonadaceae</taxon>
        <taxon>Variovorax</taxon>
    </lineage>
</organism>
<dbReference type="SUPFAM" id="SSF47175">
    <property type="entry name" value="Cytochromes"/>
    <property type="match status" value="1"/>
</dbReference>
<dbReference type="PROSITE" id="PS51009">
    <property type="entry name" value="CYTCII"/>
    <property type="match status" value="1"/>
</dbReference>
<dbReference type="PIRSF" id="PIRSF000027">
    <property type="entry name" value="Cytc_c_prime"/>
    <property type="match status" value="1"/>
</dbReference>
<feature type="chain" id="PRO_5046316965" evidence="6">
    <location>
        <begin position="23"/>
        <end position="149"/>
    </location>
</feature>
<evidence type="ECO:0000256" key="2">
    <source>
        <dbReference type="ARBA" id="ARBA00022617"/>
    </source>
</evidence>
<evidence type="ECO:0000256" key="6">
    <source>
        <dbReference type="SAM" id="SignalP"/>
    </source>
</evidence>
<dbReference type="InterPro" id="IPR015984">
    <property type="entry name" value="Cyt_c_prime_subgr"/>
</dbReference>
<dbReference type="Proteomes" id="UP001385892">
    <property type="component" value="Unassembled WGS sequence"/>
</dbReference>